<dbReference type="eggNOG" id="ENOG502S8B6">
    <property type="taxonomic scope" value="Eukaryota"/>
</dbReference>
<dbReference type="Gene3D" id="3.30.450.20">
    <property type="entry name" value="PAS domain"/>
    <property type="match status" value="1"/>
</dbReference>
<evidence type="ECO:0000256" key="1">
    <source>
        <dbReference type="ARBA" id="ARBA00004123"/>
    </source>
</evidence>
<dbReference type="GO" id="GO:0000981">
    <property type="term" value="F:DNA-binding transcription factor activity, RNA polymerase II-specific"/>
    <property type="evidence" value="ECO:0007669"/>
    <property type="project" value="TreeGrafter"/>
</dbReference>
<keyword evidence="4" id="KW-0804">Transcription</keyword>
<dbReference type="OrthoDB" id="411251at2759"/>
<dbReference type="PROSITE" id="PS50112">
    <property type="entry name" value="PAS"/>
    <property type="match status" value="1"/>
</dbReference>
<keyword evidence="9" id="KW-1185">Reference proteome</keyword>
<dbReference type="Pfam" id="PF08447">
    <property type="entry name" value="PAS_3"/>
    <property type="match status" value="1"/>
</dbReference>
<dbReference type="PANTHER" id="PTHR23043:SF17">
    <property type="entry name" value="PROTEIN SIMILAR"/>
    <property type="match status" value="1"/>
</dbReference>
<reference evidence="9" key="1">
    <citation type="journal article" date="2011" name="Science">
        <title>The plant cell wall-decomposing machinery underlies the functional diversity of forest fungi.</title>
        <authorList>
            <person name="Eastwood D.C."/>
            <person name="Floudas D."/>
            <person name="Binder M."/>
            <person name="Majcherczyk A."/>
            <person name="Schneider P."/>
            <person name="Aerts A."/>
            <person name="Asiegbu F.O."/>
            <person name="Baker S.E."/>
            <person name="Barry K."/>
            <person name="Bendiksby M."/>
            <person name="Blumentritt M."/>
            <person name="Coutinho P.M."/>
            <person name="Cullen D."/>
            <person name="de Vries R.P."/>
            <person name="Gathman A."/>
            <person name="Goodell B."/>
            <person name="Henrissat B."/>
            <person name="Ihrmark K."/>
            <person name="Kauserud H."/>
            <person name="Kohler A."/>
            <person name="LaButti K."/>
            <person name="Lapidus A."/>
            <person name="Lavin J.L."/>
            <person name="Lee Y.-H."/>
            <person name="Lindquist E."/>
            <person name="Lilly W."/>
            <person name="Lucas S."/>
            <person name="Morin E."/>
            <person name="Murat C."/>
            <person name="Oguiza J.A."/>
            <person name="Park J."/>
            <person name="Pisabarro A.G."/>
            <person name="Riley R."/>
            <person name="Rosling A."/>
            <person name="Salamov A."/>
            <person name="Schmidt O."/>
            <person name="Schmutz J."/>
            <person name="Skrede I."/>
            <person name="Stenlid J."/>
            <person name="Wiebenga A."/>
            <person name="Xie X."/>
            <person name="Kuees U."/>
            <person name="Hibbett D.S."/>
            <person name="Hoffmeister D."/>
            <person name="Hoegberg N."/>
            <person name="Martin F."/>
            <person name="Grigoriev I.V."/>
            <person name="Watkinson S.C."/>
        </authorList>
    </citation>
    <scope>NUCLEOTIDE SEQUENCE [LARGE SCALE GENOMIC DNA]</scope>
    <source>
        <strain evidence="9">strain S7.3</strain>
    </source>
</reference>
<dbReference type="GO" id="GO:0000977">
    <property type="term" value="F:RNA polymerase II transcription regulatory region sequence-specific DNA binding"/>
    <property type="evidence" value="ECO:0007669"/>
    <property type="project" value="TreeGrafter"/>
</dbReference>
<gene>
    <name evidence="8" type="ORF">SERLA73DRAFT_92046</name>
</gene>
<dbReference type="InterPro" id="IPR000014">
    <property type="entry name" value="PAS"/>
</dbReference>
<keyword evidence="3" id="KW-0238">DNA-binding</keyword>
<name>F8Q0E1_SERL3</name>
<evidence type="ECO:0000259" key="7">
    <source>
        <dbReference type="PROSITE" id="PS50112"/>
    </source>
</evidence>
<feature type="compositionally biased region" description="Basic residues" evidence="6">
    <location>
        <begin position="290"/>
        <end position="311"/>
    </location>
</feature>
<dbReference type="Proteomes" id="UP000008063">
    <property type="component" value="Unassembled WGS sequence"/>
</dbReference>
<dbReference type="EMBL" id="GL945481">
    <property type="protein sequence ID" value="EGN98591.1"/>
    <property type="molecule type" value="Genomic_DNA"/>
</dbReference>
<comment type="subcellular location">
    <subcellularLocation>
        <location evidence="1">Nucleus</location>
    </subcellularLocation>
</comment>
<evidence type="ECO:0000256" key="6">
    <source>
        <dbReference type="SAM" id="MobiDB-lite"/>
    </source>
</evidence>
<dbReference type="InterPro" id="IPR035965">
    <property type="entry name" value="PAS-like_dom_sf"/>
</dbReference>
<feature type="compositionally biased region" description="Polar residues" evidence="6">
    <location>
        <begin position="278"/>
        <end position="288"/>
    </location>
</feature>
<dbReference type="OMA" id="PHELYGH"/>
<sequence length="359" mass="39457">MNSTTPCVSFIGIVDFSQDARWLFLSESVSDLLGFEPRDLVGRPSLELVHPDEFRRIRKMHYDTIRQDKAAVLAYLRLKHKDPYKGYILCAVSRTVVHNVLVGSVSFAAPGAKAMHNASTAQEVEVVTPSAKDFELRRWGDPSPMPPSPVPEITLPAIITGAPPPKAGGPAKEKEASNKKDPELEVITFSPLPTQSVRTALILDRFTVNCTVIYCSNDQLLSTTHAMGRPFFDFVVQRDEEIVRSWIDVIKAWGVNERGQPSDGGFGFGKFKLFAQGRDSSSRQSEPTPSRHRRGSHARSSSKNRPSRSHASHSGPASSSSRPKPSRSSPTSPTDDERPVDAIFSAHSDGILVILRTTS</sequence>
<dbReference type="InParanoid" id="F8Q0E1"/>
<protein>
    <recommendedName>
        <fullName evidence="7">PAS domain-containing protein</fullName>
    </recommendedName>
</protein>
<dbReference type="NCBIfam" id="TIGR00229">
    <property type="entry name" value="sensory_box"/>
    <property type="match status" value="1"/>
</dbReference>
<feature type="region of interest" description="Disordered" evidence="6">
    <location>
        <begin position="277"/>
        <end position="345"/>
    </location>
</feature>
<feature type="compositionally biased region" description="Low complexity" evidence="6">
    <location>
        <begin position="312"/>
        <end position="333"/>
    </location>
</feature>
<evidence type="ECO:0000313" key="9">
    <source>
        <dbReference type="Proteomes" id="UP000008063"/>
    </source>
</evidence>
<dbReference type="GO" id="GO:0005634">
    <property type="term" value="C:nucleus"/>
    <property type="evidence" value="ECO:0007669"/>
    <property type="project" value="UniProtKB-SubCell"/>
</dbReference>
<dbReference type="PANTHER" id="PTHR23043">
    <property type="entry name" value="HYPOXIA-INDUCIBLE FACTOR 1 ALPHA"/>
    <property type="match status" value="1"/>
</dbReference>
<dbReference type="STRING" id="936435.F8Q0E1"/>
<keyword evidence="5" id="KW-0539">Nucleus</keyword>
<dbReference type="SUPFAM" id="SSF55785">
    <property type="entry name" value="PYP-like sensor domain (PAS domain)"/>
    <property type="match status" value="1"/>
</dbReference>
<dbReference type="CDD" id="cd00130">
    <property type="entry name" value="PAS"/>
    <property type="match status" value="1"/>
</dbReference>
<evidence type="ECO:0000256" key="3">
    <source>
        <dbReference type="ARBA" id="ARBA00023125"/>
    </source>
</evidence>
<accession>F8Q0E1</accession>
<organism evidence="9">
    <name type="scientific">Serpula lacrymans var. lacrymans (strain S7.3)</name>
    <name type="common">Dry rot fungus</name>
    <dbReference type="NCBI Taxonomy" id="936435"/>
    <lineage>
        <taxon>Eukaryota</taxon>
        <taxon>Fungi</taxon>
        <taxon>Dikarya</taxon>
        <taxon>Basidiomycota</taxon>
        <taxon>Agaricomycotina</taxon>
        <taxon>Agaricomycetes</taxon>
        <taxon>Agaricomycetidae</taxon>
        <taxon>Boletales</taxon>
        <taxon>Coniophorineae</taxon>
        <taxon>Serpulaceae</taxon>
        <taxon>Serpula</taxon>
    </lineage>
</organism>
<dbReference type="AlphaFoldDB" id="F8Q0E1"/>
<dbReference type="HOGENOM" id="CLU_049061_0_0_1"/>
<keyword evidence="2" id="KW-0805">Transcription regulation</keyword>
<evidence type="ECO:0000313" key="8">
    <source>
        <dbReference type="EMBL" id="EGN98591.1"/>
    </source>
</evidence>
<evidence type="ECO:0000256" key="5">
    <source>
        <dbReference type="ARBA" id="ARBA00023242"/>
    </source>
</evidence>
<evidence type="ECO:0000256" key="4">
    <source>
        <dbReference type="ARBA" id="ARBA00023163"/>
    </source>
</evidence>
<proteinExistence type="predicted"/>
<dbReference type="InterPro" id="IPR013655">
    <property type="entry name" value="PAS_fold_3"/>
</dbReference>
<evidence type="ECO:0000256" key="2">
    <source>
        <dbReference type="ARBA" id="ARBA00023015"/>
    </source>
</evidence>
<feature type="domain" description="PAS" evidence="7">
    <location>
        <begin position="13"/>
        <end position="68"/>
    </location>
</feature>